<dbReference type="EMBL" id="CM020620">
    <property type="protein sequence ID" value="KAK1869656.1"/>
    <property type="molecule type" value="Genomic_DNA"/>
</dbReference>
<sequence>MDHYATGYAVDDGESDAVGDGVYDAASDAVYDAVGDAVGDAVEDVVSDAVSDAVCDAVDSTVCDDMEDALKDCNTLELSAVLASQRAAAARRVGLMSRQDPGLGAWQLHVAAMGEQQHPLLSMRELRAWSASLELD</sequence>
<accession>A0ACC3CHB9</accession>
<name>A0ACC3CHB9_PYRYE</name>
<proteinExistence type="predicted"/>
<gene>
    <name evidence="1" type="ORF">I4F81_012126</name>
</gene>
<organism evidence="1 2">
    <name type="scientific">Pyropia yezoensis</name>
    <name type="common">Susabi-nori</name>
    <name type="synonym">Porphyra yezoensis</name>
    <dbReference type="NCBI Taxonomy" id="2788"/>
    <lineage>
        <taxon>Eukaryota</taxon>
        <taxon>Rhodophyta</taxon>
        <taxon>Bangiophyceae</taxon>
        <taxon>Bangiales</taxon>
        <taxon>Bangiaceae</taxon>
        <taxon>Pyropia</taxon>
    </lineage>
</organism>
<reference evidence="1" key="1">
    <citation type="submission" date="2019-11" db="EMBL/GenBank/DDBJ databases">
        <title>Nori genome reveals adaptations in red seaweeds to the harsh intertidal environment.</title>
        <authorList>
            <person name="Wang D."/>
            <person name="Mao Y."/>
        </authorList>
    </citation>
    <scope>NUCLEOTIDE SEQUENCE</scope>
    <source>
        <tissue evidence="1">Gametophyte</tissue>
    </source>
</reference>
<dbReference type="Proteomes" id="UP000798662">
    <property type="component" value="Chromosome 3"/>
</dbReference>
<protein>
    <submittedName>
        <fullName evidence="1">Uncharacterized protein</fullName>
    </submittedName>
</protein>
<evidence type="ECO:0000313" key="1">
    <source>
        <dbReference type="EMBL" id="KAK1869656.1"/>
    </source>
</evidence>
<comment type="caution">
    <text evidence="1">The sequence shown here is derived from an EMBL/GenBank/DDBJ whole genome shotgun (WGS) entry which is preliminary data.</text>
</comment>
<evidence type="ECO:0000313" key="2">
    <source>
        <dbReference type="Proteomes" id="UP000798662"/>
    </source>
</evidence>
<keyword evidence="2" id="KW-1185">Reference proteome</keyword>